<dbReference type="EMBL" id="JAHJDP010000119">
    <property type="protein sequence ID" value="MBU2693345.1"/>
    <property type="molecule type" value="Genomic_DNA"/>
</dbReference>
<dbReference type="PROSITE" id="PS51257">
    <property type="entry name" value="PROKAR_LIPOPROTEIN"/>
    <property type="match status" value="1"/>
</dbReference>
<dbReference type="AlphaFoldDB" id="A0A948RYU3"/>
<evidence type="ECO:0000313" key="1">
    <source>
        <dbReference type="EMBL" id="MBU2693345.1"/>
    </source>
</evidence>
<name>A0A948RYU3_UNCEI</name>
<organism evidence="1 2">
    <name type="scientific">Eiseniibacteriota bacterium</name>
    <dbReference type="NCBI Taxonomy" id="2212470"/>
    <lineage>
        <taxon>Bacteria</taxon>
        <taxon>Candidatus Eiseniibacteriota</taxon>
    </lineage>
</organism>
<dbReference type="Proteomes" id="UP000777784">
    <property type="component" value="Unassembled WGS sequence"/>
</dbReference>
<protein>
    <submittedName>
        <fullName evidence="1">Uncharacterized protein</fullName>
    </submittedName>
</protein>
<sequence>MLRITGAPRRSLYQIAAFCLLGLCFWLSGCSREVLKTEDGEPGPDNWELGESSTYNIPADEDVRIIDDVTGHIIRIPDTGGGSLTVTAIVSGPQAAPDDSAFALSYTGAGPVQIMIPHGPEDFDFVFGYSSFQGVILEGDEGSDYGWLPFPVTETIGDTLVFGLLNSEESKNVQAALWQGITNFKRLKIKPGTEHGDLMRVFEQNVRDALNNLILVVPAARRDQTMQDIDGPFKRTVFVDINTGSWWPTKPKYVAFWTFVPAIARCALMMKDDYAGSVAHEVGHYLHHVLVKNNLYLNFAMNARPYGHKIGSAGARNNVIEEPAYFAEYVLNRTINNGNPEQGTFLSSLDHVSDPMQHDYLDLEGMGVMILASLTRQGDTIFSFYGPRVPVPVVQGDLNERYQACYEGIAQGANTIPSFRYKMHVYLSESGQQDKIPAMLQPLGWSHFAGCRFVDEQSNPLENHTARSVSIAGGATYRLPLGRAVAATPGGYLLERVYPGDSILRIYRPNGDSIDVARNIEWGTSTNQKQEWGDIVVPQQNLLALLQQRGNIHTFVFAYIDDPLSEDPRYQGFSVSNTVSCLPGAPALTWEGTGFSFTMQTTEETIYHTAVYTDSLQGEVSPDGRSIEWIRLYSDRTTTYPQGGRYQWQTDITIRDIPVTAYPGDEWQNTEFQYYLLPEEAPDRVVSCRWYHYYNNQEMVSTTFISPGSEWSFAISTRE</sequence>
<evidence type="ECO:0000313" key="2">
    <source>
        <dbReference type="Proteomes" id="UP000777784"/>
    </source>
</evidence>
<comment type="caution">
    <text evidence="1">The sequence shown here is derived from an EMBL/GenBank/DDBJ whole genome shotgun (WGS) entry which is preliminary data.</text>
</comment>
<gene>
    <name evidence="1" type="ORF">KJ970_20695</name>
</gene>
<proteinExistence type="predicted"/>
<reference evidence="1" key="1">
    <citation type="submission" date="2021-05" db="EMBL/GenBank/DDBJ databases">
        <title>Energy efficiency and biological interactions define the core microbiome of deep oligotrophic groundwater.</title>
        <authorList>
            <person name="Mehrshad M."/>
            <person name="Lopez-Fernandez M."/>
            <person name="Bell E."/>
            <person name="Bernier-Latmani R."/>
            <person name="Bertilsson S."/>
            <person name="Dopson M."/>
        </authorList>
    </citation>
    <scope>NUCLEOTIDE SEQUENCE</scope>
    <source>
        <strain evidence="1">Modern_marine.mb.64</strain>
    </source>
</reference>
<accession>A0A948RYU3</accession>